<accession>A0ABY7FJC7</accession>
<name>A0ABY7FJC7_MYAAR</name>
<gene>
    <name evidence="1" type="ORF">MAR_016274</name>
</gene>
<proteinExistence type="predicted"/>
<feature type="non-terminal residue" evidence="1">
    <location>
        <position position="119"/>
    </location>
</feature>
<dbReference type="EMBL" id="CP111023">
    <property type="protein sequence ID" value="WAR22300.1"/>
    <property type="molecule type" value="Genomic_DNA"/>
</dbReference>
<keyword evidence="2" id="KW-1185">Reference proteome</keyword>
<sequence>TIGIDESEEVSAVVEDRNGDSTTTTTVNVDNPTDCDKVFLIIVTGSGPFNYVIATGNTGDAFTTAEDPDSGDEKLQCNMATIRTNAITSYSLSLAITDTADSTSTTKTVTVTVANLVVQ</sequence>
<evidence type="ECO:0008006" key="3">
    <source>
        <dbReference type="Google" id="ProtNLM"/>
    </source>
</evidence>
<protein>
    <recommendedName>
        <fullName evidence="3">Cadherin domain-containing protein</fullName>
    </recommendedName>
</protein>
<organism evidence="1 2">
    <name type="scientific">Mya arenaria</name>
    <name type="common">Soft-shell clam</name>
    <dbReference type="NCBI Taxonomy" id="6604"/>
    <lineage>
        <taxon>Eukaryota</taxon>
        <taxon>Metazoa</taxon>
        <taxon>Spiralia</taxon>
        <taxon>Lophotrochozoa</taxon>
        <taxon>Mollusca</taxon>
        <taxon>Bivalvia</taxon>
        <taxon>Autobranchia</taxon>
        <taxon>Heteroconchia</taxon>
        <taxon>Euheterodonta</taxon>
        <taxon>Imparidentia</taxon>
        <taxon>Neoheterodontei</taxon>
        <taxon>Myida</taxon>
        <taxon>Myoidea</taxon>
        <taxon>Myidae</taxon>
        <taxon>Mya</taxon>
    </lineage>
</organism>
<feature type="non-terminal residue" evidence="1">
    <location>
        <position position="1"/>
    </location>
</feature>
<dbReference type="Proteomes" id="UP001164746">
    <property type="component" value="Chromosome 12"/>
</dbReference>
<reference evidence="1" key="1">
    <citation type="submission" date="2022-11" db="EMBL/GenBank/DDBJ databases">
        <title>Centuries of genome instability and evolution in soft-shell clam transmissible cancer (bioRxiv).</title>
        <authorList>
            <person name="Hart S.F.M."/>
            <person name="Yonemitsu M.A."/>
            <person name="Giersch R.M."/>
            <person name="Beal B.F."/>
            <person name="Arriagada G."/>
            <person name="Davis B.W."/>
            <person name="Ostrander E.A."/>
            <person name="Goff S.P."/>
            <person name="Metzger M.J."/>
        </authorList>
    </citation>
    <scope>NUCLEOTIDE SEQUENCE</scope>
    <source>
        <strain evidence="1">MELC-2E11</strain>
        <tissue evidence="1">Siphon/mantle</tissue>
    </source>
</reference>
<evidence type="ECO:0000313" key="2">
    <source>
        <dbReference type="Proteomes" id="UP001164746"/>
    </source>
</evidence>
<evidence type="ECO:0000313" key="1">
    <source>
        <dbReference type="EMBL" id="WAR22300.1"/>
    </source>
</evidence>